<dbReference type="EMBL" id="JAAIIJ010000004">
    <property type="protein sequence ID" value="NMN01808.1"/>
    <property type="molecule type" value="Genomic_DNA"/>
</dbReference>
<feature type="domain" description="HTH lacI-type" evidence="4">
    <location>
        <begin position="5"/>
        <end position="59"/>
    </location>
</feature>
<dbReference type="PANTHER" id="PTHR30146">
    <property type="entry name" value="LACI-RELATED TRANSCRIPTIONAL REPRESSOR"/>
    <property type="match status" value="1"/>
</dbReference>
<dbReference type="InterPro" id="IPR000843">
    <property type="entry name" value="HTH_LacI"/>
</dbReference>
<dbReference type="InterPro" id="IPR001761">
    <property type="entry name" value="Peripla_BP/Lac1_sug-bd_dom"/>
</dbReference>
<protein>
    <submittedName>
        <fullName evidence="5">Sugar-binding protein</fullName>
    </submittedName>
</protein>
<keyword evidence="3" id="KW-0804">Transcription</keyword>
<dbReference type="InterPro" id="IPR010982">
    <property type="entry name" value="Lambda_DNA-bd_dom_sf"/>
</dbReference>
<dbReference type="CDD" id="cd06267">
    <property type="entry name" value="PBP1_LacI_sugar_binding-like"/>
    <property type="match status" value="1"/>
</dbReference>
<dbReference type="Proteomes" id="UP000553756">
    <property type="component" value="Unassembled WGS sequence"/>
</dbReference>
<dbReference type="Pfam" id="PF00532">
    <property type="entry name" value="Peripla_BP_1"/>
    <property type="match status" value="1"/>
</dbReference>
<sequence>MNARPTLKDVGAAAGVSVYVASRALRGESGVAASTRIRVERAAAELGYVRNEMAAGLRMKNSHTVGILTASGRNQYYSMLAQVIDSTLREYGYYAVVSDMLKDRAGMGESEEQSLRLLFEQRPAAIVATYALSKSALKIIESFHVPVIFVDSPSTVAGDWPFVGSDNRQAGKLVGDYLGRLGHKRIAAVSYPASWPTGKARIEGLREAAESCEADVTVVECDNTPESAYENLSRVLQERNDSAYPDAVFALNTMMAMGSFRGLQENGFHIGQDISLIAMDDFDWAPMLTPPLTVISQNMDEIGRQAGRFVVDAIRGNALAGQNLIIPVRLIERRSCVNWNESAERKGDSN</sequence>
<dbReference type="PROSITE" id="PS50932">
    <property type="entry name" value="HTH_LACI_2"/>
    <property type="match status" value="1"/>
</dbReference>
<gene>
    <name evidence="5" type="ORF">G1C94_0429</name>
</gene>
<dbReference type="SUPFAM" id="SSF47413">
    <property type="entry name" value="lambda repressor-like DNA-binding domains"/>
    <property type="match status" value="1"/>
</dbReference>
<dbReference type="Pfam" id="PF00356">
    <property type="entry name" value="LacI"/>
    <property type="match status" value="1"/>
</dbReference>
<evidence type="ECO:0000259" key="4">
    <source>
        <dbReference type="PROSITE" id="PS50932"/>
    </source>
</evidence>
<dbReference type="PANTHER" id="PTHR30146:SF109">
    <property type="entry name" value="HTH-TYPE TRANSCRIPTIONAL REGULATOR GALS"/>
    <property type="match status" value="1"/>
</dbReference>
<name>A0ABX1SZH3_9BIFI</name>
<reference evidence="5 6" key="1">
    <citation type="submission" date="2020-02" db="EMBL/GenBank/DDBJ databases">
        <title>Characterization of phylogenetic diversity of novel bifidobacterial species isolated in Czech ZOOs.</title>
        <authorList>
            <person name="Lugli G.A."/>
            <person name="Vera N.B."/>
            <person name="Ventura M."/>
        </authorList>
    </citation>
    <scope>NUCLEOTIDE SEQUENCE [LARGE SCALE GENOMIC DNA]</scope>
    <source>
        <strain evidence="5 6">DSM 109963</strain>
    </source>
</reference>
<dbReference type="Gene3D" id="1.10.260.40">
    <property type="entry name" value="lambda repressor-like DNA-binding domains"/>
    <property type="match status" value="1"/>
</dbReference>
<keyword evidence="2" id="KW-0238">DNA-binding</keyword>
<dbReference type="RefSeq" id="WP_172144271.1">
    <property type="nucleotide sequence ID" value="NZ_JAAIIJ010000004.1"/>
</dbReference>
<evidence type="ECO:0000256" key="2">
    <source>
        <dbReference type="ARBA" id="ARBA00023125"/>
    </source>
</evidence>
<keyword evidence="1" id="KW-0805">Transcription regulation</keyword>
<accession>A0ABX1SZH3</accession>
<keyword evidence="6" id="KW-1185">Reference proteome</keyword>
<dbReference type="SMART" id="SM00354">
    <property type="entry name" value="HTH_LACI"/>
    <property type="match status" value="1"/>
</dbReference>
<dbReference type="CDD" id="cd01392">
    <property type="entry name" value="HTH_LacI"/>
    <property type="match status" value="1"/>
</dbReference>
<dbReference type="InterPro" id="IPR028082">
    <property type="entry name" value="Peripla_BP_I"/>
</dbReference>
<dbReference type="SUPFAM" id="SSF53822">
    <property type="entry name" value="Periplasmic binding protein-like I"/>
    <property type="match status" value="1"/>
</dbReference>
<evidence type="ECO:0000256" key="3">
    <source>
        <dbReference type="ARBA" id="ARBA00023163"/>
    </source>
</evidence>
<evidence type="ECO:0000313" key="5">
    <source>
        <dbReference type="EMBL" id="NMN01808.1"/>
    </source>
</evidence>
<evidence type="ECO:0000256" key="1">
    <source>
        <dbReference type="ARBA" id="ARBA00023015"/>
    </source>
</evidence>
<evidence type="ECO:0000313" key="6">
    <source>
        <dbReference type="Proteomes" id="UP000553756"/>
    </source>
</evidence>
<organism evidence="5 6">
    <name type="scientific">Bifidobacterium panos</name>
    <dbReference type="NCBI Taxonomy" id="2675321"/>
    <lineage>
        <taxon>Bacteria</taxon>
        <taxon>Bacillati</taxon>
        <taxon>Actinomycetota</taxon>
        <taxon>Actinomycetes</taxon>
        <taxon>Bifidobacteriales</taxon>
        <taxon>Bifidobacteriaceae</taxon>
        <taxon>Bifidobacterium</taxon>
    </lineage>
</organism>
<dbReference type="Gene3D" id="3.40.50.2300">
    <property type="match status" value="2"/>
</dbReference>
<comment type="caution">
    <text evidence="5">The sequence shown here is derived from an EMBL/GenBank/DDBJ whole genome shotgun (WGS) entry which is preliminary data.</text>
</comment>
<proteinExistence type="predicted"/>